<protein>
    <submittedName>
        <fullName evidence="1">Uncharacterized protein</fullName>
    </submittedName>
</protein>
<accession>Q3KAQ3</accession>
<sequence>MTERKNGTRAGDGVMTEADFLNAVLQAAGVHPKLQDTDEPSQFTKSWVSEGPWESAAQVEIAHHLRRGYGITTKIREISYPEPYSSEKVDFYFELQDESYAIEIKVESTNGLFGGANLQESITRDVYKLSGFVADHRWVVVIATSQKNCELLDFTLNRGDSWSRDVEGQFKAYLCNIDTYPHGLPIDRSKQLSAPFNFITNYYK</sequence>
<organism evidence="1 2">
    <name type="scientific">Pseudomonas fluorescens (strain Pf0-1)</name>
    <dbReference type="NCBI Taxonomy" id="205922"/>
    <lineage>
        <taxon>Bacteria</taxon>
        <taxon>Pseudomonadati</taxon>
        <taxon>Pseudomonadota</taxon>
        <taxon>Gammaproteobacteria</taxon>
        <taxon>Pseudomonadales</taxon>
        <taxon>Pseudomonadaceae</taxon>
        <taxon>Pseudomonas</taxon>
    </lineage>
</organism>
<evidence type="ECO:0000313" key="1">
    <source>
        <dbReference type="EMBL" id="ABA75151.1"/>
    </source>
</evidence>
<dbReference type="AlphaFoldDB" id="Q3KAQ3"/>
<dbReference type="Proteomes" id="UP000002704">
    <property type="component" value="Chromosome"/>
</dbReference>
<evidence type="ECO:0000313" key="2">
    <source>
        <dbReference type="Proteomes" id="UP000002704"/>
    </source>
</evidence>
<dbReference type="KEGG" id="pfo:Pfl01_3413"/>
<gene>
    <name evidence="1" type="ordered locus">Pfl01_3413</name>
</gene>
<reference evidence="1 2" key="1">
    <citation type="journal article" date="2009" name="Genome Biol.">
        <title>Genomic and genetic analyses of diversity and plant interactions of Pseudomonas fluorescens.</title>
        <authorList>
            <person name="Silby M.W."/>
            <person name="Cerdeno-Tarraga A.M."/>
            <person name="Vernikos G.S."/>
            <person name="Giddens S.R."/>
            <person name="Jackson R.W."/>
            <person name="Preston G.M."/>
            <person name="Zhang X.X."/>
            <person name="Moon C.D."/>
            <person name="Gehrig S.M."/>
            <person name="Godfrey S.A."/>
            <person name="Knight C.G."/>
            <person name="Malone J.G."/>
            <person name="Robinson Z."/>
            <person name="Spiers A.J."/>
            <person name="Harris S."/>
            <person name="Challis G.L."/>
            <person name="Yaxley A.M."/>
            <person name="Harris D."/>
            <person name="Seeger K."/>
            <person name="Murphy L."/>
            <person name="Rutter S."/>
            <person name="Squares R."/>
            <person name="Quail M.A."/>
            <person name="Saunders E."/>
            <person name="Mavromatis K."/>
            <person name="Brettin T.S."/>
            <person name="Bentley S.D."/>
            <person name="Hothersall J."/>
            <person name="Stephens E."/>
            <person name="Thomas C.M."/>
            <person name="Parkhill J."/>
            <person name="Levy S.B."/>
            <person name="Rainey P.B."/>
            <person name="Thomson N.R."/>
        </authorList>
    </citation>
    <scope>NUCLEOTIDE SEQUENCE [LARGE SCALE GENOMIC DNA]</scope>
    <source>
        <strain evidence="1 2">Pf0-1</strain>
    </source>
</reference>
<name>Q3KAQ3_PSEPF</name>
<dbReference type="EMBL" id="CP000094">
    <property type="protein sequence ID" value="ABA75151.1"/>
    <property type="molecule type" value="Genomic_DNA"/>
</dbReference>
<proteinExistence type="predicted"/>
<dbReference type="HOGENOM" id="CLU_1426884_0_0_6"/>